<evidence type="ECO:0000313" key="2">
    <source>
        <dbReference type="Proteomes" id="UP000294914"/>
    </source>
</evidence>
<dbReference type="SUPFAM" id="SSF103190">
    <property type="entry name" value="Sensory domain-like"/>
    <property type="match status" value="1"/>
</dbReference>
<dbReference type="Proteomes" id="UP000294914">
    <property type="component" value="Unassembled WGS sequence"/>
</dbReference>
<protein>
    <submittedName>
        <fullName evidence="1">Uncharacterized protein</fullName>
    </submittedName>
</protein>
<name>A0A4R8IXN2_9GAMM</name>
<evidence type="ECO:0000313" key="1">
    <source>
        <dbReference type="EMBL" id="TDY02549.1"/>
    </source>
</evidence>
<gene>
    <name evidence="1" type="ORF">EDC23_0924</name>
</gene>
<dbReference type="EMBL" id="SOQX01000002">
    <property type="protein sequence ID" value="TDY02549.1"/>
    <property type="molecule type" value="Genomic_DNA"/>
</dbReference>
<dbReference type="RefSeq" id="WP_243830714.1">
    <property type="nucleotide sequence ID" value="NZ_SOQX01000002.1"/>
</dbReference>
<organism evidence="1 2">
    <name type="scientific">Thiohalophilus thiocyanatoxydans</name>
    <dbReference type="NCBI Taxonomy" id="381308"/>
    <lineage>
        <taxon>Bacteria</taxon>
        <taxon>Pseudomonadati</taxon>
        <taxon>Pseudomonadota</taxon>
        <taxon>Gammaproteobacteria</taxon>
        <taxon>Thiohalomonadales</taxon>
        <taxon>Thiohalophilaceae</taxon>
        <taxon>Thiohalophilus</taxon>
    </lineage>
</organism>
<dbReference type="Gene3D" id="3.30.450.20">
    <property type="entry name" value="PAS domain"/>
    <property type="match status" value="1"/>
</dbReference>
<sequence>MTDPKAALKESIVRQRESLTKLLQSPLYAIAEACSRVWGDRRALDAVLQEKLETVPHCKFLYVLDTDAIQISDNVSPDGVVENDYGRDRSSRPYMCEAVPSSGFLLSDAYISLRAMRPSLTAIQLVRNSDGKVLGFLGADFDLRDLPLTRELYEEPRYWQQIKGDPSIRGTVFHQSRVDSEMDKQFDTILSVVEELMTGHGVFHVILHFSSSRAIIWQMEDPYRYRLLDIDSLIDPDICLAYPHQTYSTEAAVPSSQISEVLKAFKQLRFMDETLYLRSGTLNIFNGLVGLTFSCDGSHYIPYDEFLDKQHAFWDMNVDA</sequence>
<accession>A0A4R8IXN2</accession>
<reference evidence="1 2" key="1">
    <citation type="submission" date="2019-03" db="EMBL/GenBank/DDBJ databases">
        <title>Genomic Encyclopedia of Type Strains, Phase IV (KMG-IV): sequencing the most valuable type-strain genomes for metagenomic binning, comparative biology and taxonomic classification.</title>
        <authorList>
            <person name="Goeker M."/>
        </authorList>
    </citation>
    <scope>NUCLEOTIDE SEQUENCE [LARGE SCALE GENOMIC DNA]</scope>
    <source>
        <strain evidence="1 2">DSM 16326</strain>
    </source>
</reference>
<proteinExistence type="predicted"/>
<comment type="caution">
    <text evidence="1">The sequence shown here is derived from an EMBL/GenBank/DDBJ whole genome shotgun (WGS) entry which is preliminary data.</text>
</comment>
<dbReference type="CDD" id="cd18773">
    <property type="entry name" value="PDC1_HK_sensor"/>
    <property type="match status" value="1"/>
</dbReference>
<dbReference type="InterPro" id="IPR029151">
    <property type="entry name" value="Sensor-like_sf"/>
</dbReference>
<dbReference type="AlphaFoldDB" id="A0A4R8IXN2"/>
<keyword evidence="2" id="KW-1185">Reference proteome</keyword>